<evidence type="ECO:0000256" key="1">
    <source>
        <dbReference type="SAM" id="SignalP"/>
    </source>
</evidence>
<gene>
    <name evidence="2" type="ORF">GKC30_06785</name>
</gene>
<accession>A0A7K1KMM2</accession>
<reference evidence="2 3" key="1">
    <citation type="submission" date="2019-11" db="EMBL/GenBank/DDBJ databases">
        <title>Pseudodesulfovibrio alkaliphilus, sp. nov., an alkaliphilic sulfate-reducing bacteria from mud volcano of Taman peninsula, Russia.</title>
        <authorList>
            <person name="Frolova A."/>
            <person name="Merkel A.Y."/>
            <person name="Slobodkin A.I."/>
        </authorList>
    </citation>
    <scope>NUCLEOTIDE SEQUENCE [LARGE SCALE GENOMIC DNA]</scope>
    <source>
        <strain evidence="2 3">F-1</strain>
    </source>
</reference>
<dbReference type="Proteomes" id="UP000461162">
    <property type="component" value="Unassembled WGS sequence"/>
</dbReference>
<evidence type="ECO:0000313" key="3">
    <source>
        <dbReference type="Proteomes" id="UP000461162"/>
    </source>
</evidence>
<proteinExistence type="predicted"/>
<feature type="chain" id="PRO_5029594748" evidence="1">
    <location>
        <begin position="22"/>
        <end position="150"/>
    </location>
</feature>
<keyword evidence="3" id="KW-1185">Reference proteome</keyword>
<sequence length="150" mass="16470">MRISLLALFLALIISSIPALAADSRYLDRMAFESEIKSIAVVSRVQRMGAGAEGTFLRVTFKTDYALTSFTPESFTGGCNTMESAWQQRSPGTVYFNPKQGQKVFVTVSSNDGAITSLTPLTPLLDAVVRTEPWRLTYNQGRAVILPKDD</sequence>
<dbReference type="AlphaFoldDB" id="A0A7K1KMM2"/>
<dbReference type="EMBL" id="WODC01000003">
    <property type="protein sequence ID" value="MUM77333.1"/>
    <property type="molecule type" value="Genomic_DNA"/>
</dbReference>
<keyword evidence="1" id="KW-0732">Signal</keyword>
<comment type="caution">
    <text evidence="2">The sequence shown here is derived from an EMBL/GenBank/DDBJ whole genome shotgun (WGS) entry which is preliminary data.</text>
</comment>
<name>A0A7K1KMM2_9BACT</name>
<evidence type="ECO:0000313" key="2">
    <source>
        <dbReference type="EMBL" id="MUM77333.1"/>
    </source>
</evidence>
<feature type="signal peptide" evidence="1">
    <location>
        <begin position="1"/>
        <end position="21"/>
    </location>
</feature>
<dbReference type="RefSeq" id="WP_155933365.1">
    <property type="nucleotide sequence ID" value="NZ_WODC01000003.1"/>
</dbReference>
<organism evidence="2 3">
    <name type="scientific">Pseudodesulfovibrio alkaliphilus</name>
    <dbReference type="NCBI Taxonomy" id="2661613"/>
    <lineage>
        <taxon>Bacteria</taxon>
        <taxon>Pseudomonadati</taxon>
        <taxon>Thermodesulfobacteriota</taxon>
        <taxon>Desulfovibrionia</taxon>
        <taxon>Desulfovibrionales</taxon>
        <taxon>Desulfovibrionaceae</taxon>
    </lineage>
</organism>
<protein>
    <submittedName>
        <fullName evidence="2">Uncharacterized protein</fullName>
    </submittedName>
</protein>